<dbReference type="GO" id="GO:0042744">
    <property type="term" value="P:hydrogen peroxide catabolic process"/>
    <property type="evidence" value="ECO:0007669"/>
    <property type="project" value="TreeGrafter"/>
</dbReference>
<dbReference type="GO" id="GO:0042542">
    <property type="term" value="P:response to hydrogen peroxide"/>
    <property type="evidence" value="ECO:0007669"/>
    <property type="project" value="TreeGrafter"/>
</dbReference>
<evidence type="ECO:0000256" key="5">
    <source>
        <dbReference type="ARBA" id="ARBA00023002"/>
    </source>
</evidence>
<dbReference type="PROSITE" id="PS51402">
    <property type="entry name" value="CATALASE_3"/>
    <property type="match status" value="1"/>
</dbReference>
<evidence type="ECO:0000256" key="3">
    <source>
        <dbReference type="ARBA" id="ARBA00022617"/>
    </source>
</evidence>
<name>A0A4V1J468_9FUNG</name>
<keyword evidence="4" id="KW-0479">Metal-binding</keyword>
<protein>
    <submittedName>
        <fullName evidence="8">Catalase core domain-containing protein</fullName>
    </submittedName>
</protein>
<dbReference type="Proteomes" id="UP000268162">
    <property type="component" value="Unassembled WGS sequence"/>
</dbReference>
<dbReference type="GO" id="GO:0005739">
    <property type="term" value="C:mitochondrion"/>
    <property type="evidence" value="ECO:0007669"/>
    <property type="project" value="TreeGrafter"/>
</dbReference>
<evidence type="ECO:0000256" key="4">
    <source>
        <dbReference type="ARBA" id="ARBA00022723"/>
    </source>
</evidence>
<dbReference type="GO" id="GO:0046872">
    <property type="term" value="F:metal ion binding"/>
    <property type="evidence" value="ECO:0007669"/>
    <property type="project" value="UniProtKB-KW"/>
</dbReference>
<dbReference type="PANTHER" id="PTHR11465">
    <property type="entry name" value="CATALASE"/>
    <property type="match status" value="1"/>
</dbReference>
<dbReference type="STRING" id="215637.A0A4V1J468"/>
<organism evidence="8 9">
    <name type="scientific">Dimargaris cristalligena</name>
    <dbReference type="NCBI Taxonomy" id="215637"/>
    <lineage>
        <taxon>Eukaryota</taxon>
        <taxon>Fungi</taxon>
        <taxon>Fungi incertae sedis</taxon>
        <taxon>Zoopagomycota</taxon>
        <taxon>Kickxellomycotina</taxon>
        <taxon>Dimargaritomycetes</taxon>
        <taxon>Dimargaritales</taxon>
        <taxon>Dimargaritaceae</taxon>
        <taxon>Dimargaris</taxon>
    </lineage>
</organism>
<dbReference type="GO" id="GO:0020037">
    <property type="term" value="F:heme binding"/>
    <property type="evidence" value="ECO:0007669"/>
    <property type="project" value="InterPro"/>
</dbReference>
<evidence type="ECO:0000313" key="9">
    <source>
        <dbReference type="Proteomes" id="UP000268162"/>
    </source>
</evidence>
<keyword evidence="3" id="KW-0349">Heme</keyword>
<dbReference type="InterPro" id="IPR018028">
    <property type="entry name" value="Catalase"/>
</dbReference>
<comment type="similarity">
    <text evidence="1">Belongs to the catalase family.</text>
</comment>
<dbReference type="Gene3D" id="2.40.180.10">
    <property type="entry name" value="Catalase core domain"/>
    <property type="match status" value="1"/>
</dbReference>
<proteinExistence type="inferred from homology"/>
<feature type="domain" description="Catalase core" evidence="7">
    <location>
        <begin position="1"/>
        <end position="113"/>
    </location>
</feature>
<evidence type="ECO:0000259" key="7">
    <source>
        <dbReference type="SMART" id="SM01060"/>
    </source>
</evidence>
<dbReference type="InterPro" id="IPR011614">
    <property type="entry name" value="Catalase_core"/>
</dbReference>
<dbReference type="EMBL" id="ML003173">
    <property type="protein sequence ID" value="RKP34509.1"/>
    <property type="molecule type" value="Genomic_DNA"/>
</dbReference>
<dbReference type="InterPro" id="IPR020835">
    <property type="entry name" value="Catalase_sf"/>
</dbReference>
<keyword evidence="9" id="KW-1185">Reference proteome</keyword>
<dbReference type="PANTHER" id="PTHR11465:SF9">
    <property type="entry name" value="CATALASE"/>
    <property type="match status" value="1"/>
</dbReference>
<keyword evidence="5" id="KW-0560">Oxidoreductase</keyword>
<evidence type="ECO:0000256" key="2">
    <source>
        <dbReference type="ARBA" id="ARBA00022559"/>
    </source>
</evidence>
<sequence length="113" mass="13393">MHGYSSHTFKLVDNHCKFHFFKWHLSTNQSVKNLAPQRAAQLEGENPDYATQDLFNAIADNNFPRWAAYIQVMEPEYTKKSRYDIFDITMVWSQKEYPLMEVGKFTLNRNPEN</sequence>
<evidence type="ECO:0000256" key="1">
    <source>
        <dbReference type="ARBA" id="ARBA00005329"/>
    </source>
</evidence>
<evidence type="ECO:0000256" key="6">
    <source>
        <dbReference type="ARBA" id="ARBA00023004"/>
    </source>
</evidence>
<reference evidence="9" key="1">
    <citation type="journal article" date="2018" name="Nat. Microbiol.">
        <title>Leveraging single-cell genomics to expand the fungal tree of life.</title>
        <authorList>
            <person name="Ahrendt S.R."/>
            <person name="Quandt C.A."/>
            <person name="Ciobanu D."/>
            <person name="Clum A."/>
            <person name="Salamov A."/>
            <person name="Andreopoulos B."/>
            <person name="Cheng J.F."/>
            <person name="Woyke T."/>
            <person name="Pelin A."/>
            <person name="Henrissat B."/>
            <person name="Reynolds N.K."/>
            <person name="Benny G.L."/>
            <person name="Smith M.E."/>
            <person name="James T.Y."/>
            <person name="Grigoriev I.V."/>
        </authorList>
    </citation>
    <scope>NUCLEOTIDE SEQUENCE [LARGE SCALE GENOMIC DNA]</scope>
    <source>
        <strain evidence="9">RSA 468</strain>
    </source>
</reference>
<dbReference type="Pfam" id="PF00199">
    <property type="entry name" value="Catalase"/>
    <property type="match status" value="1"/>
</dbReference>
<dbReference type="AlphaFoldDB" id="A0A4V1J468"/>
<keyword evidence="2" id="KW-0575">Peroxidase</keyword>
<dbReference type="SMART" id="SM01060">
    <property type="entry name" value="Catalase"/>
    <property type="match status" value="1"/>
</dbReference>
<accession>A0A4V1J468</accession>
<dbReference type="GO" id="GO:0004096">
    <property type="term" value="F:catalase activity"/>
    <property type="evidence" value="ECO:0007669"/>
    <property type="project" value="InterPro"/>
</dbReference>
<gene>
    <name evidence="8" type="ORF">BJ085DRAFT_27507</name>
</gene>
<dbReference type="GO" id="GO:0005777">
    <property type="term" value="C:peroxisome"/>
    <property type="evidence" value="ECO:0007669"/>
    <property type="project" value="TreeGrafter"/>
</dbReference>
<keyword evidence="6" id="KW-0408">Iron</keyword>
<dbReference type="SUPFAM" id="SSF56634">
    <property type="entry name" value="Heme-dependent catalase-like"/>
    <property type="match status" value="1"/>
</dbReference>
<evidence type="ECO:0000313" key="8">
    <source>
        <dbReference type="EMBL" id="RKP34509.1"/>
    </source>
</evidence>